<dbReference type="Proteomes" id="UP001055072">
    <property type="component" value="Unassembled WGS sequence"/>
</dbReference>
<accession>A0ACB8UDL0</accession>
<keyword evidence="2" id="KW-1185">Reference proteome</keyword>
<reference evidence="1" key="1">
    <citation type="journal article" date="2021" name="Environ. Microbiol.">
        <title>Gene family expansions and transcriptome signatures uncover fungal adaptations to wood decay.</title>
        <authorList>
            <person name="Hage H."/>
            <person name="Miyauchi S."/>
            <person name="Viragh M."/>
            <person name="Drula E."/>
            <person name="Min B."/>
            <person name="Chaduli D."/>
            <person name="Navarro D."/>
            <person name="Favel A."/>
            <person name="Norest M."/>
            <person name="Lesage-Meessen L."/>
            <person name="Balint B."/>
            <person name="Merenyi Z."/>
            <person name="de Eugenio L."/>
            <person name="Morin E."/>
            <person name="Martinez A.T."/>
            <person name="Baldrian P."/>
            <person name="Stursova M."/>
            <person name="Martinez M.J."/>
            <person name="Novotny C."/>
            <person name="Magnuson J.K."/>
            <person name="Spatafora J.W."/>
            <person name="Maurice S."/>
            <person name="Pangilinan J."/>
            <person name="Andreopoulos W."/>
            <person name="LaButti K."/>
            <person name="Hundley H."/>
            <person name="Na H."/>
            <person name="Kuo A."/>
            <person name="Barry K."/>
            <person name="Lipzen A."/>
            <person name="Henrissat B."/>
            <person name="Riley R."/>
            <person name="Ahrendt S."/>
            <person name="Nagy L.G."/>
            <person name="Grigoriev I.V."/>
            <person name="Martin F."/>
            <person name="Rosso M.N."/>
        </authorList>
    </citation>
    <scope>NUCLEOTIDE SEQUENCE</scope>
    <source>
        <strain evidence="1">CBS 384.51</strain>
    </source>
</reference>
<sequence length="143" mass="16244">MEDASDILGGQLNVAQHGASQPWTDITFLALLYYIVLTISLGMAVYFLQPYYAQLRDRRYRKNLRRRHGIPDHDRRPFNLAFAAAKKAHLNRDSKESTPSTVNTMASAGSQTTVLQRQISRQRLNGAIFQALQEHAKQVMKSL</sequence>
<proteinExistence type="predicted"/>
<evidence type="ECO:0000313" key="2">
    <source>
        <dbReference type="Proteomes" id="UP001055072"/>
    </source>
</evidence>
<gene>
    <name evidence="1" type="ORF">BDY19DRAFT_575821</name>
</gene>
<evidence type="ECO:0000313" key="1">
    <source>
        <dbReference type="EMBL" id="KAI0092035.1"/>
    </source>
</evidence>
<name>A0ACB8UDL0_9APHY</name>
<protein>
    <submittedName>
        <fullName evidence="1">Uncharacterized protein</fullName>
    </submittedName>
</protein>
<comment type="caution">
    <text evidence="1">The sequence shown here is derived from an EMBL/GenBank/DDBJ whole genome shotgun (WGS) entry which is preliminary data.</text>
</comment>
<dbReference type="EMBL" id="MU274904">
    <property type="protein sequence ID" value="KAI0092035.1"/>
    <property type="molecule type" value="Genomic_DNA"/>
</dbReference>
<organism evidence="1 2">
    <name type="scientific">Irpex rosettiformis</name>
    <dbReference type="NCBI Taxonomy" id="378272"/>
    <lineage>
        <taxon>Eukaryota</taxon>
        <taxon>Fungi</taxon>
        <taxon>Dikarya</taxon>
        <taxon>Basidiomycota</taxon>
        <taxon>Agaricomycotina</taxon>
        <taxon>Agaricomycetes</taxon>
        <taxon>Polyporales</taxon>
        <taxon>Irpicaceae</taxon>
        <taxon>Irpex</taxon>
    </lineage>
</organism>